<dbReference type="InterPro" id="IPR036390">
    <property type="entry name" value="WH_DNA-bd_sf"/>
</dbReference>
<dbReference type="Proteomes" id="UP001151088">
    <property type="component" value="Unassembled WGS sequence"/>
</dbReference>
<dbReference type="InterPro" id="IPR011711">
    <property type="entry name" value="GntR_C"/>
</dbReference>
<dbReference type="PANTHER" id="PTHR43537">
    <property type="entry name" value="TRANSCRIPTIONAL REGULATOR, GNTR FAMILY"/>
    <property type="match status" value="1"/>
</dbReference>
<dbReference type="Gene3D" id="1.10.10.10">
    <property type="entry name" value="Winged helix-like DNA-binding domain superfamily/Winged helix DNA-binding domain"/>
    <property type="match status" value="1"/>
</dbReference>
<evidence type="ECO:0000256" key="3">
    <source>
        <dbReference type="ARBA" id="ARBA00023163"/>
    </source>
</evidence>
<keyword evidence="2" id="KW-0238">DNA-binding</keyword>
<proteinExistence type="predicted"/>
<dbReference type="InterPro" id="IPR036388">
    <property type="entry name" value="WH-like_DNA-bd_sf"/>
</dbReference>
<reference evidence="5" key="1">
    <citation type="submission" date="2022-08" db="EMBL/GenBank/DDBJ databases">
        <authorList>
            <person name="Li F."/>
        </authorList>
    </citation>
    <scope>NUCLEOTIDE SEQUENCE</scope>
    <source>
        <strain evidence="5">MQZ15Z-1</strain>
    </source>
</reference>
<comment type="caution">
    <text evidence="5">The sequence shown here is derived from an EMBL/GenBank/DDBJ whole genome shotgun (WGS) entry which is preliminary data.</text>
</comment>
<evidence type="ECO:0000259" key="4">
    <source>
        <dbReference type="PROSITE" id="PS50949"/>
    </source>
</evidence>
<dbReference type="EMBL" id="JANTHZ010000004">
    <property type="protein sequence ID" value="MCS0495692.1"/>
    <property type="molecule type" value="Genomic_DNA"/>
</dbReference>
<name>A0A9X2PI65_9HYPH</name>
<evidence type="ECO:0000256" key="2">
    <source>
        <dbReference type="ARBA" id="ARBA00023125"/>
    </source>
</evidence>
<dbReference type="InterPro" id="IPR000524">
    <property type="entry name" value="Tscrpt_reg_HTH_GntR"/>
</dbReference>
<feature type="domain" description="HTH gntR-type" evidence="4">
    <location>
        <begin position="52"/>
        <end position="119"/>
    </location>
</feature>
<dbReference type="AlphaFoldDB" id="A0A9X2PI65"/>
<gene>
    <name evidence="5" type="ORF">NVS89_11330</name>
</gene>
<keyword evidence="6" id="KW-1185">Reference proteome</keyword>
<dbReference type="PROSITE" id="PS50949">
    <property type="entry name" value="HTH_GNTR"/>
    <property type="match status" value="1"/>
</dbReference>
<dbReference type="GO" id="GO:0003700">
    <property type="term" value="F:DNA-binding transcription factor activity"/>
    <property type="evidence" value="ECO:0007669"/>
    <property type="project" value="InterPro"/>
</dbReference>
<sequence length="281" mass="31457">MGADMEGGTSLNRPDFEQADAWIATAPSSQSESFLNAVLVIRRIVAEHHDRPSLVSRVACEVGAEIVENIRQSGEDLSSVELAERYETSRTPIREALLLLEKEGLVRIPQRRRPHVAVLDIAEAREIYRVRAVLFGAVASDAARLRTDADLESLREQLARLSAAHDAHDLSAYLWANVEFYNRLTMAAYNNTAKRILDSLLLRTLRLRRLSLTQPTRRERSMAHHVQLLAAIEEQDAPLADVLIRSNHLHALAALEQLYADGGVPLPMRSRRRRRQAAAAA</sequence>
<dbReference type="SMART" id="SM00895">
    <property type="entry name" value="FCD"/>
    <property type="match status" value="1"/>
</dbReference>
<dbReference type="Pfam" id="PF00392">
    <property type="entry name" value="GntR"/>
    <property type="match status" value="1"/>
</dbReference>
<keyword evidence="1" id="KW-0805">Transcription regulation</keyword>
<organism evidence="5 6">
    <name type="scientific">Ancylobacter mangrovi</name>
    <dbReference type="NCBI Taxonomy" id="2972472"/>
    <lineage>
        <taxon>Bacteria</taxon>
        <taxon>Pseudomonadati</taxon>
        <taxon>Pseudomonadota</taxon>
        <taxon>Alphaproteobacteria</taxon>
        <taxon>Hyphomicrobiales</taxon>
        <taxon>Xanthobacteraceae</taxon>
        <taxon>Ancylobacter</taxon>
    </lineage>
</organism>
<dbReference type="SUPFAM" id="SSF46785">
    <property type="entry name" value="Winged helix' DNA-binding domain"/>
    <property type="match status" value="1"/>
</dbReference>
<dbReference type="RefSeq" id="WP_258732858.1">
    <property type="nucleotide sequence ID" value="NZ_JANTHZ010000004.1"/>
</dbReference>
<protein>
    <submittedName>
        <fullName evidence="5">GntR family transcriptional regulator</fullName>
    </submittedName>
</protein>
<dbReference type="PANTHER" id="PTHR43537:SF5">
    <property type="entry name" value="UXU OPERON TRANSCRIPTIONAL REGULATOR"/>
    <property type="match status" value="1"/>
</dbReference>
<evidence type="ECO:0000313" key="6">
    <source>
        <dbReference type="Proteomes" id="UP001151088"/>
    </source>
</evidence>
<keyword evidence="3" id="KW-0804">Transcription</keyword>
<dbReference type="PRINTS" id="PR00035">
    <property type="entry name" value="HTHGNTR"/>
</dbReference>
<dbReference type="Pfam" id="PF07729">
    <property type="entry name" value="FCD"/>
    <property type="match status" value="1"/>
</dbReference>
<accession>A0A9X2PI65</accession>
<dbReference type="GO" id="GO:0003677">
    <property type="term" value="F:DNA binding"/>
    <property type="evidence" value="ECO:0007669"/>
    <property type="project" value="UniProtKB-KW"/>
</dbReference>
<evidence type="ECO:0000313" key="5">
    <source>
        <dbReference type="EMBL" id="MCS0495692.1"/>
    </source>
</evidence>
<evidence type="ECO:0000256" key="1">
    <source>
        <dbReference type="ARBA" id="ARBA00023015"/>
    </source>
</evidence>
<dbReference type="SUPFAM" id="SSF48008">
    <property type="entry name" value="GntR ligand-binding domain-like"/>
    <property type="match status" value="1"/>
</dbReference>
<dbReference type="Gene3D" id="1.20.120.530">
    <property type="entry name" value="GntR ligand-binding domain-like"/>
    <property type="match status" value="1"/>
</dbReference>
<dbReference type="SMART" id="SM00345">
    <property type="entry name" value="HTH_GNTR"/>
    <property type="match status" value="1"/>
</dbReference>
<dbReference type="InterPro" id="IPR008920">
    <property type="entry name" value="TF_FadR/GntR_C"/>
</dbReference>